<evidence type="ECO:0000256" key="3">
    <source>
        <dbReference type="ARBA" id="ARBA00022448"/>
    </source>
</evidence>
<dbReference type="GO" id="GO:0005886">
    <property type="term" value="C:plasma membrane"/>
    <property type="evidence" value="ECO:0007669"/>
    <property type="project" value="UniProtKB-SubCell"/>
</dbReference>
<dbReference type="eggNOG" id="COG0477">
    <property type="taxonomic scope" value="Bacteria"/>
</dbReference>
<dbReference type="Pfam" id="PF07690">
    <property type="entry name" value="MFS_1"/>
    <property type="match status" value="1"/>
</dbReference>
<dbReference type="EMBL" id="JH413801">
    <property type="protein sequence ID" value="EHL32256.1"/>
    <property type="molecule type" value="Genomic_DNA"/>
</dbReference>
<keyword evidence="4" id="KW-1003">Cell membrane</keyword>
<organism evidence="11 12">
    <name type="scientific">Legionella drancourtii LLAP12</name>
    <dbReference type="NCBI Taxonomy" id="658187"/>
    <lineage>
        <taxon>Bacteria</taxon>
        <taxon>Pseudomonadati</taxon>
        <taxon>Pseudomonadota</taxon>
        <taxon>Gammaproteobacteria</taxon>
        <taxon>Legionellales</taxon>
        <taxon>Legionellaceae</taxon>
        <taxon>Legionella</taxon>
    </lineage>
</organism>
<feature type="transmembrane region" description="Helical" evidence="9">
    <location>
        <begin position="327"/>
        <end position="345"/>
    </location>
</feature>
<feature type="transmembrane region" description="Helical" evidence="9">
    <location>
        <begin position="205"/>
        <end position="224"/>
    </location>
</feature>
<dbReference type="PROSITE" id="PS50850">
    <property type="entry name" value="MFS"/>
    <property type="match status" value="1"/>
</dbReference>
<protein>
    <recommendedName>
        <fullName evidence="10">Major facilitator superfamily (MFS) profile domain-containing protein</fullName>
    </recommendedName>
</protein>
<reference evidence="11 12" key="1">
    <citation type="journal article" date="2011" name="BMC Genomics">
        <title>Insight into cross-talk between intra-amoebal pathogens.</title>
        <authorList>
            <person name="Gimenez G."/>
            <person name="Bertelli C."/>
            <person name="Moliner C."/>
            <person name="Robert C."/>
            <person name="Raoult D."/>
            <person name="Fournier P.E."/>
            <person name="Greub G."/>
        </authorList>
    </citation>
    <scope>NUCLEOTIDE SEQUENCE [LARGE SCALE GENOMIC DNA]</scope>
    <source>
        <strain evidence="11 12">LLAP12</strain>
    </source>
</reference>
<dbReference type="PANTHER" id="PTHR43528:SF5">
    <property type="entry name" value="PROLINE_BETAINE TRANSPORTER"/>
    <property type="match status" value="1"/>
</dbReference>
<keyword evidence="7 9" id="KW-1133">Transmembrane helix</keyword>
<dbReference type="InParanoid" id="G9EKA5"/>
<keyword evidence="12" id="KW-1185">Reference proteome</keyword>
<feature type="transmembrane region" description="Helical" evidence="9">
    <location>
        <begin position="79"/>
        <end position="102"/>
    </location>
</feature>
<dbReference type="PROSITE" id="PS00217">
    <property type="entry name" value="SUGAR_TRANSPORT_2"/>
    <property type="match status" value="1"/>
</dbReference>
<feature type="transmembrane region" description="Helical" evidence="9">
    <location>
        <begin position="38"/>
        <end position="58"/>
    </location>
</feature>
<evidence type="ECO:0000256" key="9">
    <source>
        <dbReference type="SAM" id="Phobius"/>
    </source>
</evidence>
<accession>G9EKA5</accession>
<dbReference type="GO" id="GO:0015293">
    <property type="term" value="F:symporter activity"/>
    <property type="evidence" value="ECO:0007669"/>
    <property type="project" value="UniProtKB-KW"/>
</dbReference>
<evidence type="ECO:0000256" key="7">
    <source>
        <dbReference type="ARBA" id="ARBA00022989"/>
    </source>
</evidence>
<comment type="similarity">
    <text evidence="2">Belongs to the major facilitator superfamily. Metabolite:H+ Symporter (MHS) family (TC 2.A.1.6) family.</text>
</comment>
<dbReference type="InterPro" id="IPR011701">
    <property type="entry name" value="MFS"/>
</dbReference>
<feature type="transmembrane region" description="Helical" evidence="9">
    <location>
        <begin position="294"/>
        <end position="315"/>
    </location>
</feature>
<sequence length="365" mass="40432">MLGAYADNRGRKAALLLSVFMMCFGSLMIALTPGYETIGIFSPLLLVIARLLQGLSIGGEYGTSATYLSEMAPAYQRGFYSSLQCVTLVMGQLLALSVLILLQHLFLDTHQIEVWGWRIPFFIGALFALVAFHMRRGIHETGAFLNEKKDELKINIIKELLKYPRQITIVVGLTMGSILAFYTYTTYMQKFMVNTIGLSKMDATLISALTLFFFMVVQPIMGLISDKIGRQPLIITFGLLGTIFTVPILTALNETTNVWMIFLLIMAGLLIVSCFTSIGAVVKAELFPAEIRALGVGLPFAITVSIFGGSTEYVALWLKSVGHETWFYWYVTGCIAVSLMISLLMHETKGRINESDEKISISVGY</sequence>
<dbReference type="InterPro" id="IPR051084">
    <property type="entry name" value="H+-coupled_symporters"/>
</dbReference>
<dbReference type="FunCoup" id="G9EKA5">
    <property type="interactions" value="6"/>
</dbReference>
<feature type="domain" description="Major facilitator superfamily (MFS) profile" evidence="10">
    <location>
        <begin position="1"/>
        <end position="349"/>
    </location>
</feature>
<dbReference type="Proteomes" id="UP000002770">
    <property type="component" value="Unassembled WGS sequence"/>
</dbReference>
<evidence type="ECO:0000259" key="10">
    <source>
        <dbReference type="PROSITE" id="PS50850"/>
    </source>
</evidence>
<keyword evidence="6" id="KW-0769">Symport</keyword>
<keyword evidence="5 9" id="KW-0812">Transmembrane</keyword>
<evidence type="ECO:0000256" key="2">
    <source>
        <dbReference type="ARBA" id="ARBA00008240"/>
    </source>
</evidence>
<feature type="transmembrane region" description="Helical" evidence="9">
    <location>
        <begin position="114"/>
        <end position="132"/>
    </location>
</feature>
<dbReference type="AlphaFoldDB" id="G9EKA5"/>
<evidence type="ECO:0000313" key="12">
    <source>
        <dbReference type="Proteomes" id="UP000002770"/>
    </source>
</evidence>
<gene>
    <name evidence="11" type="ORF">LDG_5630</name>
</gene>
<dbReference type="InterPro" id="IPR005829">
    <property type="entry name" value="Sugar_transporter_CS"/>
</dbReference>
<keyword evidence="8 9" id="KW-0472">Membrane</keyword>
<dbReference type="STRING" id="658187.LDG_5630"/>
<evidence type="ECO:0000256" key="1">
    <source>
        <dbReference type="ARBA" id="ARBA00004651"/>
    </source>
</evidence>
<evidence type="ECO:0000313" key="11">
    <source>
        <dbReference type="EMBL" id="EHL32256.1"/>
    </source>
</evidence>
<dbReference type="InterPro" id="IPR020846">
    <property type="entry name" value="MFS_dom"/>
</dbReference>
<feature type="transmembrane region" description="Helical" evidence="9">
    <location>
        <begin position="12"/>
        <end position="32"/>
    </location>
</feature>
<dbReference type="PANTHER" id="PTHR43528">
    <property type="entry name" value="ALPHA-KETOGLUTARATE PERMEASE"/>
    <property type="match status" value="1"/>
</dbReference>
<dbReference type="Gene3D" id="1.20.1250.20">
    <property type="entry name" value="MFS general substrate transporter like domains"/>
    <property type="match status" value="2"/>
</dbReference>
<dbReference type="HOGENOM" id="CLU_001265_39_0_6"/>
<feature type="transmembrane region" description="Helical" evidence="9">
    <location>
        <begin position="258"/>
        <end position="282"/>
    </location>
</feature>
<evidence type="ECO:0000256" key="5">
    <source>
        <dbReference type="ARBA" id="ARBA00022692"/>
    </source>
</evidence>
<evidence type="ECO:0000256" key="4">
    <source>
        <dbReference type="ARBA" id="ARBA00022475"/>
    </source>
</evidence>
<dbReference type="SUPFAM" id="SSF103473">
    <property type="entry name" value="MFS general substrate transporter"/>
    <property type="match status" value="1"/>
</dbReference>
<feature type="transmembrane region" description="Helical" evidence="9">
    <location>
        <begin position="233"/>
        <end position="252"/>
    </location>
</feature>
<comment type="subcellular location">
    <subcellularLocation>
        <location evidence="1">Cell membrane</location>
        <topology evidence="1">Multi-pass membrane protein</topology>
    </subcellularLocation>
</comment>
<evidence type="ECO:0000256" key="8">
    <source>
        <dbReference type="ARBA" id="ARBA00023136"/>
    </source>
</evidence>
<keyword evidence="3" id="KW-0813">Transport</keyword>
<dbReference type="FunFam" id="1.20.1250.20:FF:000300">
    <property type="entry name" value="Dicarboxylate MFS transporter"/>
    <property type="match status" value="1"/>
</dbReference>
<dbReference type="InterPro" id="IPR036259">
    <property type="entry name" value="MFS_trans_sf"/>
</dbReference>
<name>G9EKA5_9GAMM</name>
<evidence type="ECO:0000256" key="6">
    <source>
        <dbReference type="ARBA" id="ARBA00022847"/>
    </source>
</evidence>
<feature type="transmembrane region" description="Helical" evidence="9">
    <location>
        <begin position="167"/>
        <end position="185"/>
    </location>
</feature>
<proteinExistence type="inferred from homology"/>